<evidence type="ECO:0000313" key="8">
    <source>
        <dbReference type="EMBL" id="BBO71645.1"/>
    </source>
</evidence>
<feature type="transmembrane region" description="Helical" evidence="6">
    <location>
        <begin position="216"/>
        <end position="235"/>
    </location>
</feature>
<dbReference type="AlphaFoldDB" id="A0A5K7YTB0"/>
<feature type="compositionally biased region" description="Polar residues" evidence="5">
    <location>
        <begin position="703"/>
        <end position="728"/>
    </location>
</feature>
<comment type="subcellular location">
    <subcellularLocation>
        <location evidence="1">Membrane</location>
        <topology evidence="1">Multi-pass membrane protein</topology>
    </subcellularLocation>
</comment>
<keyword evidence="2 6" id="KW-0812">Transmembrane</keyword>
<dbReference type="Pfam" id="PF01740">
    <property type="entry name" value="STAS"/>
    <property type="match status" value="1"/>
</dbReference>
<dbReference type="InterPro" id="IPR011547">
    <property type="entry name" value="SLC26A/SulP_dom"/>
</dbReference>
<dbReference type="InterPro" id="IPR036513">
    <property type="entry name" value="STAS_dom_sf"/>
</dbReference>
<evidence type="ECO:0000256" key="5">
    <source>
        <dbReference type="SAM" id="MobiDB-lite"/>
    </source>
</evidence>
<dbReference type="InterPro" id="IPR001902">
    <property type="entry name" value="SLC26A/SulP_fam"/>
</dbReference>
<sequence length="728" mass="78664">MASRLSSTFLNVRPDRLLPFLEWLPGYRAPHLKADLFAGLTVALVLVPQSMAYAQLAGLPAYFGLYAAFLPPAVAALFGSSRQLATGPVAVVSLMAAVALQPLAAAGSQAYVGYAVLLALMVGLFQLGIGLFRLGLVVNFLSHPVVNGFTNAAAIIIATGQISKLFGVAVDSSDYHYHTIIRVIQAALHYSHWPTLMMGGFAFAVMLALKKISLRIPNVLVAVAATTLVSWATGFEQRATMPLESVVDPDTRALIVHFNAATTQLGGMGAERARINAILKQARIEGHRMIGIDARRDLEVLNYRMDLKARQAADYRHQIRRLLFEAGRGREGALRFYARGHRPADMEKIGGTWRLKVANTPLDASSLVFSGGGEVVGAVPRGLPDFSVPQIDGHIAMTLLPTAVIIALLGFMEAISIAKAMAAKTGQRIDPNQELMGQGLANIIGSMAQSYPVAGSFSRSAVNLQAGAVSGLSSVITCLAVVATLFFFTPLLYHLPQSVLAAIIMVAVAGLINTRGFFHAWRAQWYDGAISVATFVCTLVFAPHLDRGIMVGAGLSLCVFLYRSMRPHVVDLSLGLDKALHDAVTHGLKECRYIDVVRFDGPLFYANASYLEDQIRHRRKIKKELKHIIIAAESIHDMDASGQESLSLTVDRVRSAGIDISLSSVHDPVMQVLRRTHLLYKIGEDHIYPTLKQAIRAIHKQTHSGGSEKNCPLTSVRSSGINSQSKGV</sequence>
<keyword evidence="9" id="KW-1185">Reference proteome</keyword>
<feature type="transmembrane region" description="Helical" evidence="6">
    <location>
        <begin position="111"/>
        <end position="136"/>
    </location>
</feature>
<feature type="transmembrane region" description="Helical" evidence="6">
    <location>
        <begin position="148"/>
        <end position="170"/>
    </location>
</feature>
<dbReference type="GO" id="GO:0016020">
    <property type="term" value="C:membrane"/>
    <property type="evidence" value="ECO:0007669"/>
    <property type="project" value="UniProtKB-SubCell"/>
</dbReference>
<feature type="domain" description="STAS" evidence="7">
    <location>
        <begin position="596"/>
        <end position="698"/>
    </location>
</feature>
<dbReference type="InterPro" id="IPR002645">
    <property type="entry name" value="STAS_dom"/>
</dbReference>
<evidence type="ECO:0000313" key="9">
    <source>
        <dbReference type="Proteomes" id="UP000427906"/>
    </source>
</evidence>
<feature type="transmembrane region" description="Helical" evidence="6">
    <location>
        <begin position="525"/>
        <end position="542"/>
    </location>
</feature>
<dbReference type="Gene3D" id="3.30.750.24">
    <property type="entry name" value="STAS domain"/>
    <property type="match status" value="1"/>
</dbReference>
<dbReference type="PANTHER" id="PTHR11814">
    <property type="entry name" value="SULFATE TRANSPORTER"/>
    <property type="match status" value="1"/>
</dbReference>
<evidence type="ECO:0000256" key="1">
    <source>
        <dbReference type="ARBA" id="ARBA00004141"/>
    </source>
</evidence>
<feature type="transmembrane region" description="Helical" evidence="6">
    <location>
        <begin position="85"/>
        <end position="105"/>
    </location>
</feature>
<dbReference type="KEGG" id="dalk:DSCA_55750"/>
<feature type="transmembrane region" description="Helical" evidence="6">
    <location>
        <begin position="466"/>
        <end position="488"/>
    </location>
</feature>
<dbReference type="PROSITE" id="PS50801">
    <property type="entry name" value="STAS"/>
    <property type="match status" value="1"/>
</dbReference>
<evidence type="ECO:0000256" key="3">
    <source>
        <dbReference type="ARBA" id="ARBA00022989"/>
    </source>
</evidence>
<feature type="transmembrane region" description="Helical" evidence="6">
    <location>
        <begin position="494"/>
        <end position="513"/>
    </location>
</feature>
<proteinExistence type="predicted"/>
<dbReference type="SUPFAM" id="SSF52091">
    <property type="entry name" value="SpoIIaa-like"/>
    <property type="match status" value="1"/>
</dbReference>
<evidence type="ECO:0000256" key="4">
    <source>
        <dbReference type="ARBA" id="ARBA00023136"/>
    </source>
</evidence>
<dbReference type="GO" id="GO:0055085">
    <property type="term" value="P:transmembrane transport"/>
    <property type="evidence" value="ECO:0007669"/>
    <property type="project" value="InterPro"/>
</dbReference>
<evidence type="ECO:0000256" key="6">
    <source>
        <dbReference type="SAM" id="Phobius"/>
    </source>
</evidence>
<feature type="transmembrane region" description="Helical" evidence="6">
    <location>
        <begin position="36"/>
        <end position="54"/>
    </location>
</feature>
<dbReference type="OrthoDB" id="9771198at2"/>
<name>A0A5K7YTB0_9BACT</name>
<accession>A0A5K7YTB0</accession>
<organism evidence="8 9">
    <name type="scientific">Desulfosarcina alkanivorans</name>
    <dbReference type="NCBI Taxonomy" id="571177"/>
    <lineage>
        <taxon>Bacteria</taxon>
        <taxon>Pseudomonadati</taxon>
        <taxon>Thermodesulfobacteriota</taxon>
        <taxon>Desulfobacteria</taxon>
        <taxon>Desulfobacterales</taxon>
        <taxon>Desulfosarcinaceae</taxon>
        <taxon>Desulfosarcina</taxon>
    </lineage>
</organism>
<evidence type="ECO:0000259" key="7">
    <source>
        <dbReference type="PROSITE" id="PS50801"/>
    </source>
</evidence>
<reference evidence="8 9" key="1">
    <citation type="submission" date="2019-11" db="EMBL/GenBank/DDBJ databases">
        <title>Comparative genomics of hydrocarbon-degrading Desulfosarcina strains.</title>
        <authorList>
            <person name="Watanabe M."/>
            <person name="Kojima H."/>
            <person name="Fukui M."/>
        </authorList>
    </citation>
    <scope>NUCLEOTIDE SEQUENCE [LARGE SCALE GENOMIC DNA]</scope>
    <source>
        <strain evidence="8 9">PL12</strain>
    </source>
</reference>
<keyword evidence="3 6" id="KW-1133">Transmembrane helix</keyword>
<dbReference type="Pfam" id="PF00916">
    <property type="entry name" value="Sulfate_transp"/>
    <property type="match status" value="2"/>
</dbReference>
<gene>
    <name evidence="8" type="ORF">DSCA_55750</name>
</gene>
<protein>
    <recommendedName>
        <fullName evidence="7">STAS domain-containing protein</fullName>
    </recommendedName>
</protein>
<dbReference type="EMBL" id="AP021874">
    <property type="protein sequence ID" value="BBO71645.1"/>
    <property type="molecule type" value="Genomic_DNA"/>
</dbReference>
<feature type="transmembrane region" description="Helical" evidence="6">
    <location>
        <begin position="395"/>
        <end position="418"/>
    </location>
</feature>
<dbReference type="Proteomes" id="UP000427906">
    <property type="component" value="Chromosome"/>
</dbReference>
<dbReference type="RefSeq" id="WP_155319448.1">
    <property type="nucleotide sequence ID" value="NZ_AP021874.1"/>
</dbReference>
<keyword evidence="4 6" id="KW-0472">Membrane</keyword>
<dbReference type="CDD" id="cd07042">
    <property type="entry name" value="STAS_SulP_like_sulfate_transporter"/>
    <property type="match status" value="1"/>
</dbReference>
<feature type="region of interest" description="Disordered" evidence="5">
    <location>
        <begin position="700"/>
        <end position="728"/>
    </location>
</feature>
<evidence type="ECO:0000256" key="2">
    <source>
        <dbReference type="ARBA" id="ARBA00022692"/>
    </source>
</evidence>
<feature type="transmembrane region" description="Helical" evidence="6">
    <location>
        <begin position="190"/>
        <end position="209"/>
    </location>
</feature>
<feature type="transmembrane region" description="Helical" evidence="6">
    <location>
        <begin position="60"/>
        <end position="78"/>
    </location>
</feature>